<sequence>RLMTEIEEYRAKRLQAQAFLANAYETMENDEEEMKTQEKPIEK</sequence>
<organism evidence="1">
    <name type="scientific">marine sediment metagenome</name>
    <dbReference type="NCBI Taxonomy" id="412755"/>
    <lineage>
        <taxon>unclassified sequences</taxon>
        <taxon>metagenomes</taxon>
        <taxon>ecological metagenomes</taxon>
    </lineage>
</organism>
<name>X0TAH3_9ZZZZ</name>
<accession>X0TAH3</accession>
<comment type="caution">
    <text evidence="1">The sequence shown here is derived from an EMBL/GenBank/DDBJ whole genome shotgun (WGS) entry which is preliminary data.</text>
</comment>
<dbReference type="AlphaFoldDB" id="X0TAH3"/>
<gene>
    <name evidence="1" type="ORF">S01H1_25510</name>
</gene>
<evidence type="ECO:0000313" key="1">
    <source>
        <dbReference type="EMBL" id="GAF90214.1"/>
    </source>
</evidence>
<dbReference type="EMBL" id="BARS01015417">
    <property type="protein sequence ID" value="GAF90214.1"/>
    <property type="molecule type" value="Genomic_DNA"/>
</dbReference>
<reference evidence="1" key="1">
    <citation type="journal article" date="2014" name="Front. Microbiol.">
        <title>High frequency of phylogenetically diverse reductive dehalogenase-homologous genes in deep subseafloor sedimentary metagenomes.</title>
        <authorList>
            <person name="Kawai M."/>
            <person name="Futagami T."/>
            <person name="Toyoda A."/>
            <person name="Takaki Y."/>
            <person name="Nishi S."/>
            <person name="Hori S."/>
            <person name="Arai W."/>
            <person name="Tsubouchi T."/>
            <person name="Morono Y."/>
            <person name="Uchiyama I."/>
            <person name="Ito T."/>
            <person name="Fujiyama A."/>
            <person name="Inagaki F."/>
            <person name="Takami H."/>
        </authorList>
    </citation>
    <scope>NUCLEOTIDE SEQUENCE</scope>
    <source>
        <strain evidence="1">Expedition CK06-06</strain>
    </source>
</reference>
<protein>
    <submittedName>
        <fullName evidence="1">Uncharacterized protein</fullName>
    </submittedName>
</protein>
<feature type="non-terminal residue" evidence="1">
    <location>
        <position position="1"/>
    </location>
</feature>
<proteinExistence type="predicted"/>